<reference evidence="1 2" key="1">
    <citation type="journal article" date="2020" name="Mol. Biol. Evol.">
        <title>Interspecific Gene Flow and the Evolution of Specialization in Black and White Rhinoceros.</title>
        <authorList>
            <person name="Moodley Y."/>
            <person name="Westbury M.V."/>
            <person name="Russo I.M."/>
            <person name="Gopalakrishnan S."/>
            <person name="Rakotoarivelo A."/>
            <person name="Olsen R.A."/>
            <person name="Prost S."/>
            <person name="Tunstall T."/>
            <person name="Ryder O.A."/>
            <person name="Dalen L."/>
            <person name="Bruford M.W."/>
        </authorList>
    </citation>
    <scope>NUCLEOTIDE SEQUENCE [LARGE SCALE GENOMIC DNA]</scope>
    <source>
        <strain evidence="1">SBR-YM</strain>
        <tissue evidence="1">Skin</tissue>
    </source>
</reference>
<gene>
    <name evidence="1" type="ORF">HPG69_017183</name>
</gene>
<sequence>MMLLPEVRYGGEWQLPKKKQQVLGAVNPPEPLLVKQPQPPRSTEILAFTEGDMLPNTGTCGTQGSSLLECGPTSLDTLQNRGKALARDLPWVSTSVASTSKSYSMNPTETKAIPVSKQMEGPHSPNKKRHKKQVLWFIVLGDISVH</sequence>
<organism evidence="1 2">
    <name type="scientific">Diceros bicornis minor</name>
    <name type="common">South-central black rhinoceros</name>
    <dbReference type="NCBI Taxonomy" id="77932"/>
    <lineage>
        <taxon>Eukaryota</taxon>
        <taxon>Metazoa</taxon>
        <taxon>Chordata</taxon>
        <taxon>Craniata</taxon>
        <taxon>Vertebrata</taxon>
        <taxon>Euteleostomi</taxon>
        <taxon>Mammalia</taxon>
        <taxon>Eutheria</taxon>
        <taxon>Laurasiatheria</taxon>
        <taxon>Perissodactyla</taxon>
        <taxon>Rhinocerotidae</taxon>
        <taxon>Diceros</taxon>
    </lineage>
</organism>
<dbReference type="EMBL" id="JACDTQ010003641">
    <property type="protein sequence ID" value="KAF5913563.1"/>
    <property type="molecule type" value="Genomic_DNA"/>
</dbReference>
<proteinExistence type="predicted"/>
<evidence type="ECO:0000313" key="2">
    <source>
        <dbReference type="Proteomes" id="UP000551758"/>
    </source>
</evidence>
<evidence type="ECO:0000313" key="1">
    <source>
        <dbReference type="EMBL" id="KAF5913563.1"/>
    </source>
</evidence>
<comment type="caution">
    <text evidence="1">The sequence shown here is derived from an EMBL/GenBank/DDBJ whole genome shotgun (WGS) entry which is preliminary data.</text>
</comment>
<dbReference type="AlphaFoldDB" id="A0A7J7ECZ8"/>
<name>A0A7J7ECZ8_DICBM</name>
<accession>A0A7J7ECZ8</accession>
<protein>
    <submittedName>
        <fullName evidence="1">Uncharacterized protein</fullName>
    </submittedName>
</protein>
<dbReference type="Proteomes" id="UP000551758">
    <property type="component" value="Unassembled WGS sequence"/>
</dbReference>
<keyword evidence="2" id="KW-1185">Reference proteome</keyword>